<dbReference type="EMBL" id="VITT01000003">
    <property type="protein sequence ID" value="TWB63747.1"/>
    <property type="molecule type" value="Genomic_DNA"/>
</dbReference>
<accession>A0A560FKG4</accession>
<dbReference type="Pfam" id="PF21839">
    <property type="entry name" value="DUF6898"/>
    <property type="match status" value="1"/>
</dbReference>
<keyword evidence="5" id="KW-1185">Reference proteome</keyword>
<evidence type="ECO:0000313" key="5">
    <source>
        <dbReference type="Proteomes" id="UP000316545"/>
    </source>
</evidence>
<dbReference type="EMBL" id="VITO01000002">
    <property type="protein sequence ID" value="TWB30887.1"/>
    <property type="molecule type" value="Genomic_DNA"/>
</dbReference>
<dbReference type="Proteomes" id="UP000316545">
    <property type="component" value="Unassembled WGS sequence"/>
</dbReference>
<evidence type="ECO:0000313" key="7">
    <source>
        <dbReference type="Proteomes" id="UP000319859"/>
    </source>
</evidence>
<protein>
    <recommendedName>
        <fullName evidence="1">DUF6898 domain-containing protein</fullName>
    </recommendedName>
</protein>
<dbReference type="RefSeq" id="WP_040845357.1">
    <property type="nucleotide sequence ID" value="NZ_JAYNFR010000008.1"/>
</dbReference>
<dbReference type="Proteomes" id="UP000319859">
    <property type="component" value="Unassembled WGS sequence"/>
</dbReference>
<feature type="domain" description="DUF6898" evidence="1">
    <location>
        <begin position="6"/>
        <end position="60"/>
    </location>
</feature>
<name>A0A560FKG4_9PROT</name>
<evidence type="ECO:0000313" key="2">
    <source>
        <dbReference type="EMBL" id="TWB22107.1"/>
    </source>
</evidence>
<reference evidence="5 6" key="1">
    <citation type="submission" date="2019-06" db="EMBL/GenBank/DDBJ databases">
        <title>Genomic Encyclopedia of Type Strains, Phase IV (KMG-V): Genome sequencing to study the core and pangenomes of soil and plant-associated prokaryotes.</title>
        <authorList>
            <person name="Whitman W."/>
        </authorList>
    </citation>
    <scope>NUCLEOTIDE SEQUENCE [LARGE SCALE GENOMIC DNA]</scope>
    <source>
        <strain evidence="4 6">BR 11140</strain>
        <strain evidence="3 5">BR 11865</strain>
        <strain evidence="2 7">BR 11880</strain>
    </source>
</reference>
<sequence length="69" mass="7696">MMAGNDEVYVEYHRIGQIVKATAIDANTGVEVSIQGPANLPQEHLRRVVVAKLRYVLAKRRNKPRGILA</sequence>
<comment type="caution">
    <text evidence="2">The sequence shown here is derived from an EMBL/GenBank/DDBJ whole genome shotgun (WGS) entry which is preliminary data.</text>
</comment>
<evidence type="ECO:0000259" key="1">
    <source>
        <dbReference type="Pfam" id="PF21839"/>
    </source>
</evidence>
<dbReference type="AlphaFoldDB" id="A0A560FKG4"/>
<dbReference type="EMBL" id="VITN01000004">
    <property type="protein sequence ID" value="TWB22107.1"/>
    <property type="molecule type" value="Genomic_DNA"/>
</dbReference>
<evidence type="ECO:0000313" key="4">
    <source>
        <dbReference type="EMBL" id="TWB63747.1"/>
    </source>
</evidence>
<evidence type="ECO:0000313" key="6">
    <source>
        <dbReference type="Proteomes" id="UP000318050"/>
    </source>
</evidence>
<organism evidence="2 7">
    <name type="scientific">Nitrospirillum amazonense</name>
    <dbReference type="NCBI Taxonomy" id="28077"/>
    <lineage>
        <taxon>Bacteria</taxon>
        <taxon>Pseudomonadati</taxon>
        <taxon>Pseudomonadota</taxon>
        <taxon>Alphaproteobacteria</taxon>
        <taxon>Rhodospirillales</taxon>
        <taxon>Azospirillaceae</taxon>
        <taxon>Nitrospirillum</taxon>
    </lineage>
</organism>
<dbReference type="InterPro" id="IPR054193">
    <property type="entry name" value="DUF6898"/>
</dbReference>
<gene>
    <name evidence="3" type="ORF">FBZ88_102453</name>
    <name evidence="2" type="ORF">FBZ89_104356</name>
    <name evidence="4" type="ORF">FBZ92_103239</name>
</gene>
<dbReference type="Proteomes" id="UP000318050">
    <property type="component" value="Unassembled WGS sequence"/>
</dbReference>
<proteinExistence type="predicted"/>
<evidence type="ECO:0000313" key="3">
    <source>
        <dbReference type="EMBL" id="TWB30887.1"/>
    </source>
</evidence>